<dbReference type="InterPro" id="IPR050553">
    <property type="entry name" value="Thioredoxin_ResA/DsbE_sf"/>
</dbReference>
<feature type="domain" description="Thioredoxin" evidence="1">
    <location>
        <begin position="242"/>
        <end position="400"/>
    </location>
</feature>
<gene>
    <name evidence="2" type="ORF">J0X13_03850</name>
</gene>
<dbReference type="Gene3D" id="3.40.30.10">
    <property type="entry name" value="Glutaredoxin"/>
    <property type="match status" value="1"/>
</dbReference>
<dbReference type="Pfam" id="PF08534">
    <property type="entry name" value="Redoxin"/>
    <property type="match status" value="1"/>
</dbReference>
<dbReference type="PANTHER" id="PTHR42852">
    <property type="entry name" value="THIOL:DISULFIDE INTERCHANGE PROTEIN DSBE"/>
    <property type="match status" value="1"/>
</dbReference>
<dbReference type="InterPro" id="IPR013740">
    <property type="entry name" value="Redoxin"/>
</dbReference>
<dbReference type="CDD" id="cd02966">
    <property type="entry name" value="TlpA_like_family"/>
    <property type="match status" value="1"/>
</dbReference>
<dbReference type="PANTHER" id="PTHR42852:SF13">
    <property type="entry name" value="PROTEIN DIPZ"/>
    <property type="match status" value="1"/>
</dbReference>
<dbReference type="InterPro" id="IPR036249">
    <property type="entry name" value="Thioredoxin-like_sf"/>
</dbReference>
<evidence type="ECO:0000313" key="3">
    <source>
        <dbReference type="Proteomes" id="UP000664163"/>
    </source>
</evidence>
<comment type="caution">
    <text evidence="2">The sequence shown here is derived from an EMBL/GenBank/DDBJ whole genome shotgun (WGS) entry which is preliminary data.</text>
</comment>
<dbReference type="PROSITE" id="PS51352">
    <property type="entry name" value="THIOREDOXIN_2"/>
    <property type="match status" value="1"/>
</dbReference>
<accession>A0ABS3EV89</accession>
<dbReference type="RefSeq" id="WP_207070131.1">
    <property type="nucleotide sequence ID" value="NZ_JAFLND010000001.1"/>
</dbReference>
<organism evidence="2 3">
    <name type="scientific">[Muricauda] lutisoli</name>
    <dbReference type="NCBI Taxonomy" id="2816035"/>
    <lineage>
        <taxon>Bacteria</taxon>
        <taxon>Pseudomonadati</taxon>
        <taxon>Bacteroidota</taxon>
        <taxon>Flavobacteriia</taxon>
        <taxon>Flavobacteriales</taxon>
        <taxon>Flavobacteriaceae</taxon>
        <taxon>Allomuricauda</taxon>
    </lineage>
</organism>
<evidence type="ECO:0000259" key="1">
    <source>
        <dbReference type="PROSITE" id="PS51352"/>
    </source>
</evidence>
<sequence>MNNLRIAIIGFLVLCASCKKEEKPQLITGDWLAKIEVSESQELPFEFTLSKNEDGGYEMKVYNAEEVVTIDEFTFNGDSINIRMPIFEGHISGAYTANGITGEFIEESKERRVPFRAEHGTSDRFEVKEDAAVNISGVWETYFKVNTEDEYLAKGIFMQSGNKVKGTFRTKTGDYRYLDGVVTGDSMKLSAFDGSHVFLFLAHVTDSTLNGKFYSGKHTVQEFMGARNEGFELPDSNELTFLREGYDKFDFAFPNEKGEMVGLDNSMFQGKPVLVQIMGTWCTNCLDETRFYVDFLKNNPDLDLQFVGLAFEYAKTEEKAFEGIKRLKEREDVPYPILLAQYGTSNKQKANEKLPMLNHILSYPTTIYIDKTGEVRKIHTGFNGPATGEKFVEFKEEFNKTIQKLTSSEESEKETDEAI</sequence>
<proteinExistence type="predicted"/>
<dbReference type="SUPFAM" id="SSF52833">
    <property type="entry name" value="Thioredoxin-like"/>
    <property type="match status" value="1"/>
</dbReference>
<dbReference type="Proteomes" id="UP000664163">
    <property type="component" value="Unassembled WGS sequence"/>
</dbReference>
<evidence type="ECO:0000313" key="2">
    <source>
        <dbReference type="EMBL" id="MBO0329667.1"/>
    </source>
</evidence>
<protein>
    <submittedName>
        <fullName evidence="2">TlpA family protein disulfide reductase</fullName>
    </submittedName>
</protein>
<dbReference type="InterPro" id="IPR013766">
    <property type="entry name" value="Thioredoxin_domain"/>
</dbReference>
<name>A0ABS3EV89_9FLAO</name>
<keyword evidence="3" id="KW-1185">Reference proteome</keyword>
<reference evidence="2 3" key="1">
    <citation type="submission" date="2021-03" db="EMBL/GenBank/DDBJ databases">
        <title>Muricauda sp. CAU 1631 isolated from Incheon.</title>
        <authorList>
            <person name="Kim W."/>
        </authorList>
    </citation>
    <scope>NUCLEOTIDE SEQUENCE [LARGE SCALE GENOMIC DNA]</scope>
    <source>
        <strain evidence="2 3">CAU 1631</strain>
    </source>
</reference>
<dbReference type="EMBL" id="JAFLND010000001">
    <property type="protein sequence ID" value="MBO0329667.1"/>
    <property type="molecule type" value="Genomic_DNA"/>
</dbReference>